<reference evidence="2" key="2">
    <citation type="submission" date="2025-08" db="UniProtKB">
        <authorList>
            <consortium name="Ensembl"/>
        </authorList>
    </citation>
    <scope>IDENTIFICATION</scope>
    <source>
        <strain evidence="2">Hd-rR</strain>
    </source>
</reference>
<dbReference type="GeneTree" id="ENSGT01060000248530"/>
<dbReference type="Pfam" id="PF00078">
    <property type="entry name" value="RVT_1"/>
    <property type="match status" value="1"/>
</dbReference>
<dbReference type="PROSITE" id="PS50878">
    <property type="entry name" value="RT_POL"/>
    <property type="match status" value="1"/>
</dbReference>
<evidence type="ECO:0000313" key="2">
    <source>
        <dbReference type="Ensembl" id="ENSORLP00000030425.1"/>
    </source>
</evidence>
<sequence length="958" mass="109024">MFERRGMSVLALSETKMKGKGECVFGSVSGRMSGVESGRAREGVALLVSCEVRRCVVEWKEVSPRLIWVKAKFRKELWVFVSAYGPGSERNEEERVTFWNDLDECLQGFGANVNVVLMGDLNARVGDEKIEGVVGGHGVPGKNDNGERLIGMCTEREMVIGNTWFRKKEIHKYTWVRQSGGRVIDKALMDYVVVSKVACSRLLDVSVRRGECGGMSDHYLVEGRLRVGMPWVRSRKSGEARKVLRVSVLKNREKMCEYQKELGGKWNMVKEQMVVGVEEEWQQFKSAVVGSAEEVCGVRRVGGGLRKGSEWWCEDVRLAVAEKRCVYEVWLQRKDRESYECYKEKKREAKRAVREARAAADERWGRQLTDNFRENKKMFWKEVKRVRKGVSGREEKVKTEDGRMLNEGNAVRKRWAEYFERLLNVEEDRDAVIGMDGRESRLNVLGELNETLITGEEVEQAVGKLKVGKAAGVDGCAGECLKCGGAIVIEWLVRLLNVCFANGQVPLDWMSACVVPLYKGKGDKYECGSFRGISLLSVVGKVYGRVLINRVVEGTECMIGEEQCGFRRGRGCVDQVFVVRQVCEKFLAKGREVFWAFMDLEKAYDRIDREALWVVLSMYGIDGRLLEGVKSFYRHSRACVRVGNSMSEWFPVRVGLRQGCVMSPWLFNVYMDGVVKEVNERVSGTGVSMINTDGSEWSVNQLLFADDTALVADSEENLGRLVEEFGRVCGRRKLRVNVEKSKVMRCTRLKGERRLNVALNGELLEEVECFQYLGSCVCVDGGMGGEVEFRMNEVRKIWGGMKRVFECRSLGKDAKRRLYEGVVVPAALYGAETWSLKVAEKRKLNVVEMRCLRSMCGVTRMDRMRNEVIRERTGVTRELAERAEQKALGWFGHVERMERERLVKKVYESDVSGVRMRGRPRMGWTEGVKRALNARGMTVVQGREAAQDRDGWREFVYG</sequence>
<evidence type="ECO:0000313" key="3">
    <source>
        <dbReference type="Proteomes" id="UP000001038"/>
    </source>
</evidence>
<dbReference type="Proteomes" id="UP000001038">
    <property type="component" value="Chromosome 14"/>
</dbReference>
<feature type="domain" description="Reverse transcriptase" evidence="1">
    <location>
        <begin position="498"/>
        <end position="777"/>
    </location>
</feature>
<dbReference type="Gene3D" id="3.60.10.10">
    <property type="entry name" value="Endonuclease/exonuclease/phosphatase"/>
    <property type="match status" value="1"/>
</dbReference>
<dbReference type="InterPro" id="IPR000477">
    <property type="entry name" value="RT_dom"/>
</dbReference>
<protein>
    <recommendedName>
        <fullName evidence="1">Reverse transcriptase domain-containing protein</fullName>
    </recommendedName>
</protein>
<evidence type="ECO:0000259" key="1">
    <source>
        <dbReference type="PROSITE" id="PS50878"/>
    </source>
</evidence>
<dbReference type="AlphaFoldDB" id="A0A3B3HFM7"/>
<dbReference type="InParanoid" id="A0A3B3HFM7"/>
<dbReference type="CDD" id="cd09076">
    <property type="entry name" value="L1-EN"/>
    <property type="match status" value="1"/>
</dbReference>
<dbReference type="PANTHER" id="PTHR47027:SF30">
    <property type="entry name" value="THAP-TYPE DOMAIN-CONTAINING PROTEIN"/>
    <property type="match status" value="1"/>
</dbReference>
<dbReference type="CDD" id="cd01650">
    <property type="entry name" value="RT_nLTR_like"/>
    <property type="match status" value="1"/>
</dbReference>
<dbReference type="PANTHER" id="PTHR47027">
    <property type="entry name" value="REVERSE TRANSCRIPTASE DOMAIN-CONTAINING PROTEIN"/>
    <property type="match status" value="1"/>
</dbReference>
<name>A0A3B3HFM7_ORYLA</name>
<dbReference type="InterPro" id="IPR043502">
    <property type="entry name" value="DNA/RNA_pol_sf"/>
</dbReference>
<reference evidence="2" key="3">
    <citation type="submission" date="2025-09" db="UniProtKB">
        <authorList>
            <consortium name="Ensembl"/>
        </authorList>
    </citation>
    <scope>IDENTIFICATION</scope>
    <source>
        <strain evidence="2">Hd-rR</strain>
    </source>
</reference>
<accession>A0A3B3HFM7</accession>
<organism evidence="2 3">
    <name type="scientific">Oryzias latipes</name>
    <name type="common">Japanese rice fish</name>
    <name type="synonym">Japanese killifish</name>
    <dbReference type="NCBI Taxonomy" id="8090"/>
    <lineage>
        <taxon>Eukaryota</taxon>
        <taxon>Metazoa</taxon>
        <taxon>Chordata</taxon>
        <taxon>Craniata</taxon>
        <taxon>Vertebrata</taxon>
        <taxon>Euteleostomi</taxon>
        <taxon>Actinopterygii</taxon>
        <taxon>Neopterygii</taxon>
        <taxon>Teleostei</taxon>
        <taxon>Neoteleostei</taxon>
        <taxon>Acanthomorphata</taxon>
        <taxon>Ovalentaria</taxon>
        <taxon>Atherinomorphae</taxon>
        <taxon>Beloniformes</taxon>
        <taxon>Adrianichthyidae</taxon>
        <taxon>Oryziinae</taxon>
        <taxon>Oryzias</taxon>
    </lineage>
</organism>
<keyword evidence="3" id="KW-1185">Reference proteome</keyword>
<dbReference type="InterPro" id="IPR036691">
    <property type="entry name" value="Endo/exonu/phosph_ase_sf"/>
</dbReference>
<proteinExistence type="predicted"/>
<dbReference type="SUPFAM" id="SSF56672">
    <property type="entry name" value="DNA/RNA polymerases"/>
    <property type="match status" value="1"/>
</dbReference>
<reference evidence="2 3" key="1">
    <citation type="journal article" date="2007" name="Nature">
        <title>The medaka draft genome and insights into vertebrate genome evolution.</title>
        <authorList>
            <person name="Kasahara M."/>
            <person name="Naruse K."/>
            <person name="Sasaki S."/>
            <person name="Nakatani Y."/>
            <person name="Qu W."/>
            <person name="Ahsan B."/>
            <person name="Yamada T."/>
            <person name="Nagayasu Y."/>
            <person name="Doi K."/>
            <person name="Kasai Y."/>
            <person name="Jindo T."/>
            <person name="Kobayashi D."/>
            <person name="Shimada A."/>
            <person name="Toyoda A."/>
            <person name="Kuroki Y."/>
            <person name="Fujiyama A."/>
            <person name="Sasaki T."/>
            <person name="Shimizu A."/>
            <person name="Asakawa S."/>
            <person name="Shimizu N."/>
            <person name="Hashimoto S."/>
            <person name="Yang J."/>
            <person name="Lee Y."/>
            <person name="Matsushima K."/>
            <person name="Sugano S."/>
            <person name="Sakaizumi M."/>
            <person name="Narita T."/>
            <person name="Ohishi K."/>
            <person name="Haga S."/>
            <person name="Ohta F."/>
            <person name="Nomoto H."/>
            <person name="Nogata K."/>
            <person name="Morishita T."/>
            <person name="Endo T."/>
            <person name="Shin-I T."/>
            <person name="Takeda H."/>
            <person name="Morishita S."/>
            <person name="Kohara Y."/>
        </authorList>
    </citation>
    <scope>NUCLEOTIDE SEQUENCE [LARGE SCALE GENOMIC DNA]</scope>
    <source>
        <strain evidence="2 3">Hd-rR</strain>
    </source>
</reference>
<dbReference type="Ensembl" id="ENSORLT00000042957.1">
    <property type="protein sequence ID" value="ENSORLP00000030425.1"/>
    <property type="gene ID" value="ENSORLG00000029318.1"/>
</dbReference>
<dbReference type="SUPFAM" id="SSF56219">
    <property type="entry name" value="DNase I-like"/>
    <property type="match status" value="1"/>
</dbReference>
<dbReference type="Bgee" id="ENSORLG00000029318">
    <property type="expression patterns" value="Expressed in blastula and 10 other cell types or tissues"/>
</dbReference>